<sequence length="248" mass="28002">MEEEIQFYKNVPAGNVLNDMEIEEEDQIESYGYNGQGNTGIINEEAQEDFFSEEAEDIISEEDQGEPESIEDEEPSIDSDSYKAADYENSPSSPSALNWIELEEALPEGQAAIPNRDEISAEDDEYIEEQHQSPPLQIPQQNMMALIGNWVDQARSDRTEPSVSGLMDLSDIVRPFQAPLEYNRDPFASSTSHRRIFGIPPLRGEDREESPERGFPSTNRRPPRPRLPDRSIPEDMPGPPNSPASEFE</sequence>
<reference evidence="2 3" key="1">
    <citation type="submission" date="2023-08" db="EMBL/GenBank/DDBJ databases">
        <authorList>
            <person name="Palmer J.M."/>
        </authorList>
    </citation>
    <scope>NUCLEOTIDE SEQUENCE [LARGE SCALE GENOMIC DNA]</scope>
    <source>
        <strain evidence="2 3">TWF481</strain>
    </source>
</reference>
<evidence type="ECO:0000256" key="1">
    <source>
        <dbReference type="SAM" id="MobiDB-lite"/>
    </source>
</evidence>
<accession>A0AAV9VQN9</accession>
<keyword evidence="3" id="KW-1185">Reference proteome</keyword>
<protein>
    <submittedName>
        <fullName evidence="2">Uncharacterized protein</fullName>
    </submittedName>
</protein>
<dbReference type="Proteomes" id="UP001370758">
    <property type="component" value="Unassembled WGS sequence"/>
</dbReference>
<dbReference type="AlphaFoldDB" id="A0AAV9VQN9"/>
<feature type="region of interest" description="Disordered" evidence="1">
    <location>
        <begin position="50"/>
        <end position="94"/>
    </location>
</feature>
<feature type="region of interest" description="Disordered" evidence="1">
    <location>
        <begin position="183"/>
        <end position="248"/>
    </location>
</feature>
<organism evidence="2 3">
    <name type="scientific">Arthrobotrys musiformis</name>
    <dbReference type="NCBI Taxonomy" id="47236"/>
    <lineage>
        <taxon>Eukaryota</taxon>
        <taxon>Fungi</taxon>
        <taxon>Dikarya</taxon>
        <taxon>Ascomycota</taxon>
        <taxon>Pezizomycotina</taxon>
        <taxon>Orbiliomycetes</taxon>
        <taxon>Orbiliales</taxon>
        <taxon>Orbiliaceae</taxon>
        <taxon>Arthrobotrys</taxon>
    </lineage>
</organism>
<feature type="compositionally biased region" description="Acidic residues" evidence="1">
    <location>
        <begin position="50"/>
        <end position="77"/>
    </location>
</feature>
<comment type="caution">
    <text evidence="2">The sequence shown here is derived from an EMBL/GenBank/DDBJ whole genome shotgun (WGS) entry which is preliminary data.</text>
</comment>
<dbReference type="EMBL" id="JAVHJL010000013">
    <property type="protein sequence ID" value="KAK6495137.1"/>
    <property type="molecule type" value="Genomic_DNA"/>
</dbReference>
<proteinExistence type="predicted"/>
<evidence type="ECO:0000313" key="3">
    <source>
        <dbReference type="Proteomes" id="UP001370758"/>
    </source>
</evidence>
<feature type="region of interest" description="Disordered" evidence="1">
    <location>
        <begin position="108"/>
        <end position="139"/>
    </location>
</feature>
<feature type="compositionally biased region" description="Basic and acidic residues" evidence="1">
    <location>
        <begin position="203"/>
        <end position="212"/>
    </location>
</feature>
<gene>
    <name evidence="2" type="ORF">TWF481_003165</name>
</gene>
<name>A0AAV9VQN9_9PEZI</name>
<evidence type="ECO:0000313" key="2">
    <source>
        <dbReference type="EMBL" id="KAK6495137.1"/>
    </source>
</evidence>